<dbReference type="Proteomes" id="UP001199424">
    <property type="component" value="Unassembled WGS sequence"/>
</dbReference>
<dbReference type="GO" id="GO:0004315">
    <property type="term" value="F:3-oxoacyl-[acyl-carrier-protein] synthase activity"/>
    <property type="evidence" value="ECO:0007669"/>
    <property type="project" value="InterPro"/>
</dbReference>
<keyword evidence="6 9" id="KW-0443">Lipid metabolism</keyword>
<dbReference type="EMBL" id="JAJEQC010000006">
    <property type="protein sequence ID" value="MCC2136769.1"/>
    <property type="molecule type" value="Genomic_DNA"/>
</dbReference>
<evidence type="ECO:0000313" key="13">
    <source>
        <dbReference type="Proteomes" id="UP001199424"/>
    </source>
</evidence>
<dbReference type="NCBIfam" id="NF006829">
    <property type="entry name" value="PRK09352.1"/>
    <property type="match status" value="1"/>
</dbReference>
<feature type="active site" evidence="9">
    <location>
        <position position="276"/>
    </location>
</feature>
<comment type="function">
    <text evidence="9">Catalyzes the condensation reaction of fatty acid synthesis by the addition to an acyl acceptor of two carbons from malonyl-ACP. Catalyzes the first condensation reaction which initiates fatty acid synthesis and may therefore play a role in governing the total rate of fatty acid production. Possesses both acetoacetyl-ACP synthase and acetyl transacylase activities. Its substrate specificity determines the biosynthesis of branched-chain and/or straight-chain of fatty acids.</text>
</comment>
<comment type="similarity">
    <text evidence="1 9">Belongs to the thiolase-like superfamily. FabH family.</text>
</comment>
<accession>A0AAE3AHI8</accession>
<sequence>MSFKILGTGSYAPEHVVTNDDLSALVDTNDEWITQRIGVRSRHISETETNVDMAVKAAERALENAGISADELDLIIATTITGDTLSPGTGCMVQNRIGAHCPAFDLAAACSGFLFALETAAGFLSRGAYNRVLVVSAERMSGIIDWTDRGTCCIFGDGAGAAVLGKGDGLVASHLMTKGGDDVITIPTRYDRSPWYKNEISEITSVHMNGRETYKFAVMAMSDNIKDLMASAGVAGEDVALVIPHQANYRIINEARRRIPDIAPEKFCINIDRYGNTSSASVPILLDEMNRAGKIHEGDLIILAAFGGGLSAGAMIIRW</sequence>
<evidence type="ECO:0000256" key="8">
    <source>
        <dbReference type="ARBA" id="ARBA00023315"/>
    </source>
</evidence>
<evidence type="ECO:0000313" key="12">
    <source>
        <dbReference type="EMBL" id="MCC2136769.1"/>
    </source>
</evidence>
<evidence type="ECO:0000256" key="2">
    <source>
        <dbReference type="ARBA" id="ARBA00022490"/>
    </source>
</evidence>
<dbReference type="SUPFAM" id="SSF53901">
    <property type="entry name" value="Thiolase-like"/>
    <property type="match status" value="1"/>
</dbReference>
<dbReference type="GO" id="GO:0044550">
    <property type="term" value="P:secondary metabolite biosynthetic process"/>
    <property type="evidence" value="ECO:0007669"/>
    <property type="project" value="TreeGrafter"/>
</dbReference>
<evidence type="ECO:0000256" key="5">
    <source>
        <dbReference type="ARBA" id="ARBA00022832"/>
    </source>
</evidence>
<dbReference type="PANTHER" id="PTHR34069:SF2">
    <property type="entry name" value="BETA-KETOACYL-[ACYL-CARRIER-PROTEIN] SYNTHASE III"/>
    <property type="match status" value="1"/>
</dbReference>
<dbReference type="RefSeq" id="WP_176821016.1">
    <property type="nucleotide sequence ID" value="NZ_JAJEQC010000006.1"/>
</dbReference>
<feature type="active site" evidence="9">
    <location>
        <position position="245"/>
    </location>
</feature>
<gene>
    <name evidence="9" type="primary">fabH</name>
    <name evidence="12" type="ORF">LKD31_07040</name>
</gene>
<evidence type="ECO:0000256" key="3">
    <source>
        <dbReference type="ARBA" id="ARBA00022516"/>
    </source>
</evidence>
<keyword evidence="9" id="KW-0511">Multifunctional enzyme</keyword>
<evidence type="ECO:0000256" key="1">
    <source>
        <dbReference type="ARBA" id="ARBA00008642"/>
    </source>
</evidence>
<dbReference type="Gene3D" id="3.40.47.10">
    <property type="match status" value="1"/>
</dbReference>
<reference evidence="12" key="1">
    <citation type="submission" date="2021-10" db="EMBL/GenBank/DDBJ databases">
        <title>Anaerobic single-cell dispensing facilitates the cultivation of human gut bacteria.</title>
        <authorList>
            <person name="Afrizal A."/>
        </authorList>
    </citation>
    <scope>NUCLEOTIDE SEQUENCE</scope>
    <source>
        <strain evidence="12">CLA-AA-H250</strain>
    </source>
</reference>
<evidence type="ECO:0000256" key="6">
    <source>
        <dbReference type="ARBA" id="ARBA00023098"/>
    </source>
</evidence>
<evidence type="ECO:0000259" key="11">
    <source>
        <dbReference type="Pfam" id="PF08545"/>
    </source>
</evidence>
<comment type="subcellular location">
    <subcellularLocation>
        <location evidence="9">Cytoplasm</location>
    </subcellularLocation>
</comment>
<keyword evidence="8 9" id="KW-0012">Acyltransferase</keyword>
<comment type="caution">
    <text evidence="12">The sequence shown here is derived from an EMBL/GenBank/DDBJ whole genome shotgun (WGS) entry which is preliminary data.</text>
</comment>
<evidence type="ECO:0000259" key="10">
    <source>
        <dbReference type="Pfam" id="PF08541"/>
    </source>
</evidence>
<dbReference type="Pfam" id="PF08545">
    <property type="entry name" value="ACP_syn_III"/>
    <property type="match status" value="1"/>
</dbReference>
<evidence type="ECO:0000256" key="7">
    <source>
        <dbReference type="ARBA" id="ARBA00023160"/>
    </source>
</evidence>
<keyword evidence="2 9" id="KW-0963">Cytoplasm</keyword>
<feature type="region of interest" description="ACP-binding" evidence="9">
    <location>
        <begin position="246"/>
        <end position="250"/>
    </location>
</feature>
<dbReference type="EC" id="2.3.1.180" evidence="9"/>
<keyword evidence="4 9" id="KW-0808">Transferase</keyword>
<dbReference type="HAMAP" id="MF_01815">
    <property type="entry name" value="FabH"/>
    <property type="match status" value="1"/>
</dbReference>
<feature type="domain" description="Beta-ketoacyl-[acyl-carrier-protein] synthase III C-terminal" evidence="10">
    <location>
        <begin position="230"/>
        <end position="319"/>
    </location>
</feature>
<feature type="active site" evidence="9">
    <location>
        <position position="110"/>
    </location>
</feature>
<keyword evidence="5 9" id="KW-0276">Fatty acid metabolism</keyword>
<dbReference type="InterPro" id="IPR013751">
    <property type="entry name" value="ACP_syn_III_N"/>
</dbReference>
<comment type="domain">
    <text evidence="9">The last Arg residue of the ACP-binding site is essential for the weak association between ACP/AcpP and FabH.</text>
</comment>
<dbReference type="AlphaFoldDB" id="A0AAE3AHI8"/>
<comment type="catalytic activity">
    <reaction evidence="9">
        <text>malonyl-[ACP] + acetyl-CoA + H(+) = 3-oxobutanoyl-[ACP] + CO2 + CoA</text>
        <dbReference type="Rhea" id="RHEA:12080"/>
        <dbReference type="Rhea" id="RHEA-COMP:9623"/>
        <dbReference type="Rhea" id="RHEA-COMP:9625"/>
        <dbReference type="ChEBI" id="CHEBI:15378"/>
        <dbReference type="ChEBI" id="CHEBI:16526"/>
        <dbReference type="ChEBI" id="CHEBI:57287"/>
        <dbReference type="ChEBI" id="CHEBI:57288"/>
        <dbReference type="ChEBI" id="CHEBI:78449"/>
        <dbReference type="ChEBI" id="CHEBI:78450"/>
        <dbReference type="EC" id="2.3.1.180"/>
    </reaction>
</comment>
<comment type="pathway">
    <text evidence="9">Lipid metabolism; fatty acid biosynthesis.</text>
</comment>
<keyword evidence="3 9" id="KW-0444">Lipid biosynthesis</keyword>
<dbReference type="CDD" id="cd00830">
    <property type="entry name" value="KAS_III"/>
    <property type="match status" value="1"/>
</dbReference>
<evidence type="ECO:0000256" key="4">
    <source>
        <dbReference type="ARBA" id="ARBA00022679"/>
    </source>
</evidence>
<keyword evidence="7 9" id="KW-0275">Fatty acid biosynthesis</keyword>
<organism evidence="12 13">
    <name type="scientific">Hominenteromicrobium mulieris</name>
    <dbReference type="NCBI Taxonomy" id="2885357"/>
    <lineage>
        <taxon>Bacteria</taxon>
        <taxon>Bacillati</taxon>
        <taxon>Bacillota</taxon>
        <taxon>Clostridia</taxon>
        <taxon>Eubacteriales</taxon>
        <taxon>Oscillospiraceae</taxon>
        <taxon>Hominenteromicrobium</taxon>
    </lineage>
</organism>
<proteinExistence type="inferred from homology"/>
<dbReference type="Pfam" id="PF08541">
    <property type="entry name" value="ACP_syn_III_C"/>
    <property type="match status" value="1"/>
</dbReference>
<dbReference type="NCBIfam" id="TIGR00747">
    <property type="entry name" value="fabH"/>
    <property type="match status" value="1"/>
</dbReference>
<dbReference type="GO" id="GO:0033818">
    <property type="term" value="F:beta-ketoacyl-acyl-carrier-protein synthase III activity"/>
    <property type="evidence" value="ECO:0007669"/>
    <property type="project" value="UniProtKB-UniRule"/>
</dbReference>
<dbReference type="PANTHER" id="PTHR34069">
    <property type="entry name" value="3-OXOACYL-[ACYL-CARRIER-PROTEIN] SYNTHASE 3"/>
    <property type="match status" value="1"/>
</dbReference>
<protein>
    <recommendedName>
        <fullName evidence="9">Beta-ketoacyl-[acyl-carrier-protein] synthase III</fullName>
        <shortName evidence="9">Beta-ketoacyl-ACP synthase III</shortName>
        <shortName evidence="9">KAS III</shortName>
        <ecNumber evidence="9">2.3.1.180</ecNumber>
    </recommendedName>
    <alternativeName>
        <fullName evidence="9">3-oxoacyl-[acyl-carrier-protein] synthase 3</fullName>
    </alternativeName>
    <alternativeName>
        <fullName evidence="9">3-oxoacyl-[acyl-carrier-protein] synthase III</fullName>
    </alternativeName>
</protein>
<name>A0AAE3AHI8_9FIRM</name>
<dbReference type="InterPro" id="IPR016039">
    <property type="entry name" value="Thiolase-like"/>
</dbReference>
<comment type="subunit">
    <text evidence="9">Homodimer.</text>
</comment>
<dbReference type="GO" id="GO:0006633">
    <property type="term" value="P:fatty acid biosynthetic process"/>
    <property type="evidence" value="ECO:0007669"/>
    <property type="project" value="UniProtKB-UniRule"/>
</dbReference>
<feature type="domain" description="Beta-ketoacyl-[acyl-carrier-protein] synthase III N-terminal" evidence="11">
    <location>
        <begin position="104"/>
        <end position="179"/>
    </location>
</feature>
<dbReference type="InterPro" id="IPR004655">
    <property type="entry name" value="FabH"/>
</dbReference>
<dbReference type="GO" id="GO:0005737">
    <property type="term" value="C:cytoplasm"/>
    <property type="evidence" value="ECO:0007669"/>
    <property type="project" value="UniProtKB-SubCell"/>
</dbReference>
<dbReference type="InterPro" id="IPR013747">
    <property type="entry name" value="ACP_syn_III_C"/>
</dbReference>
<keyword evidence="13" id="KW-1185">Reference proteome</keyword>
<evidence type="ECO:0000256" key="9">
    <source>
        <dbReference type="HAMAP-Rule" id="MF_01815"/>
    </source>
</evidence>